<dbReference type="InterPro" id="IPR010730">
    <property type="entry name" value="HET"/>
</dbReference>
<dbReference type="AlphaFoldDB" id="A0A8H4CNY8"/>
<dbReference type="EMBL" id="WVTB01000030">
    <property type="protein sequence ID" value="KAF3807400.1"/>
    <property type="molecule type" value="Genomic_DNA"/>
</dbReference>
<accession>A0A8H4CNY8</accession>
<evidence type="ECO:0000259" key="1">
    <source>
        <dbReference type="Pfam" id="PF06985"/>
    </source>
</evidence>
<sequence>MLCDVCKEGVEGIWDPGRTKRVGMLNELEAQWGGDYDEPRDGFAKYWSSLSEDSDDFADLEPSECLFIHHKTATSFMASMHDGCAICNHFYRWSHIDIPSSLQEDEEDSRCYFSVFSMDIDWEYHFFSIQILAKTYRCMDFLIKAYTLNNQKTDNLYEDINEDRNINFECEASTNSASTWSIIGDWMETCTESHQACRQPDLATSYRPTRLLQMNESSSFRLVQGSECPAAIQYAALSYCWGSKPAHSLLRLLRSTMSGLREWQPFDGLPKTFRDAMIIAQRLGIHYLWIDRLCIFQDSAEDWRHEASTMQDVYRNAYIGIGALGAKDDEGGCFFERDPAKAGPTVFSFKMEPDGEMMDFMCEREKLWSWRYTFQHEPLCQRSWVVQERLLAPRTLYFGSKQVFWECRARTCCEMHPEGMDSCEGDPKETPTEKPWKQLLAAERDNNRPSHRHQLFFEWDVVVEHYANLQLTRASDKLVALSGLANDMQKRLNEWQPGLHRYLAGLWEDESIRQLTWFVGGSAKRASQYRAPSWSWACLDGKVRPGTMLTKVGECVELASMISAEMEYPSKEETGEVKSGILTIEGPCMWAKLQPGAKTGPNSAMVSPLPGLKGHVWFDTLNDVTGEAFLLWTYYDTGLYNDADGADMRGLILELTENDRYRRLGSIRASGHEEDIEFIEALPQTRVRII</sequence>
<reference evidence="2" key="2">
    <citation type="submission" date="2020-03" db="EMBL/GenBank/DDBJ databases">
        <authorList>
            <person name="Fu F.-F."/>
            <person name="Chen J."/>
        </authorList>
    </citation>
    <scope>NUCLEOTIDE SEQUENCE</scope>
    <source>
        <strain evidence="2">Lc1</strain>
    </source>
</reference>
<reference evidence="2" key="1">
    <citation type="journal article" date="2020" name="Phytopathology">
        <title>Genome sequence and comparative analysis of Colletotrichum gloeosporioides isolated from Liriodendron leaves.</title>
        <authorList>
            <person name="Fu F.F."/>
            <person name="Hao Z."/>
            <person name="Wang P."/>
            <person name="Lu Y."/>
            <person name="Xue L.J."/>
            <person name="Wei G."/>
            <person name="Tian Y."/>
            <person name="Baishi H."/>
            <person name="Xu H."/>
            <person name="Shi J."/>
            <person name="Cheng T."/>
            <person name="Wang G."/>
            <person name="Yi Y."/>
            <person name="Chen J."/>
        </authorList>
    </citation>
    <scope>NUCLEOTIDE SEQUENCE</scope>
    <source>
        <strain evidence="2">Lc1</strain>
    </source>
</reference>
<dbReference type="RefSeq" id="XP_045266559.1">
    <property type="nucleotide sequence ID" value="XM_045408816.1"/>
</dbReference>
<evidence type="ECO:0000313" key="3">
    <source>
        <dbReference type="Proteomes" id="UP000613401"/>
    </source>
</evidence>
<dbReference type="Pfam" id="PF06985">
    <property type="entry name" value="HET"/>
    <property type="match status" value="1"/>
</dbReference>
<organism evidence="2 3">
    <name type="scientific">Colletotrichum gloeosporioides</name>
    <name type="common">Anthracnose fungus</name>
    <name type="synonym">Glomerella cingulata</name>
    <dbReference type="NCBI Taxonomy" id="474922"/>
    <lineage>
        <taxon>Eukaryota</taxon>
        <taxon>Fungi</taxon>
        <taxon>Dikarya</taxon>
        <taxon>Ascomycota</taxon>
        <taxon>Pezizomycotina</taxon>
        <taxon>Sordariomycetes</taxon>
        <taxon>Hypocreomycetidae</taxon>
        <taxon>Glomerellales</taxon>
        <taxon>Glomerellaceae</taxon>
        <taxon>Colletotrichum</taxon>
        <taxon>Colletotrichum gloeosporioides species complex</taxon>
    </lineage>
</organism>
<evidence type="ECO:0000313" key="2">
    <source>
        <dbReference type="EMBL" id="KAF3807400.1"/>
    </source>
</evidence>
<keyword evidence="3" id="KW-1185">Reference proteome</keyword>
<protein>
    <recommendedName>
        <fullName evidence="1">Heterokaryon incompatibility domain-containing protein</fullName>
    </recommendedName>
</protein>
<dbReference type="PANTHER" id="PTHR33112">
    <property type="entry name" value="DOMAIN PROTEIN, PUTATIVE-RELATED"/>
    <property type="match status" value="1"/>
</dbReference>
<name>A0A8H4CNY8_COLGL</name>
<gene>
    <name evidence="2" type="ORF">GCG54_00008857</name>
</gene>
<dbReference type="Proteomes" id="UP000613401">
    <property type="component" value="Unassembled WGS sequence"/>
</dbReference>
<proteinExistence type="predicted"/>
<dbReference type="GeneID" id="69015997"/>
<dbReference type="PANTHER" id="PTHR33112:SF9">
    <property type="entry name" value="HETEROKARYON INCOMPATIBILITY DOMAIN-CONTAINING PROTEIN"/>
    <property type="match status" value="1"/>
</dbReference>
<comment type="caution">
    <text evidence="2">The sequence shown here is derived from an EMBL/GenBank/DDBJ whole genome shotgun (WGS) entry which is preliminary data.</text>
</comment>
<feature type="domain" description="Heterokaryon incompatibility" evidence="1">
    <location>
        <begin position="234"/>
        <end position="388"/>
    </location>
</feature>